<reference evidence="12" key="5">
    <citation type="submission" date="2025-09" db="UniProtKB">
        <authorList>
            <consortium name="Ensembl"/>
        </authorList>
    </citation>
    <scope>IDENTIFICATION</scope>
</reference>
<dbReference type="InterPro" id="IPR001102">
    <property type="entry name" value="Transglutaminase_N"/>
</dbReference>
<dbReference type="Gene3D" id="3.90.260.10">
    <property type="entry name" value="Transglutaminase-like"/>
    <property type="match status" value="1"/>
</dbReference>
<evidence type="ECO:0000256" key="7">
    <source>
        <dbReference type="ARBA" id="ARBA00024222"/>
    </source>
</evidence>
<dbReference type="PANTHER" id="PTHR11590:SF42">
    <property type="entry name" value="COAGULATION FACTOR XIII A CHAIN"/>
    <property type="match status" value="1"/>
</dbReference>
<dbReference type="Pfam" id="PF00868">
    <property type="entry name" value="Transglut_N"/>
    <property type="match status" value="1"/>
</dbReference>
<dbReference type="InterPro" id="IPR036985">
    <property type="entry name" value="Transglutaminase-like_sf"/>
</dbReference>
<dbReference type="PANTHER" id="PTHR11590">
    <property type="entry name" value="PROTEIN-GLUTAMINE GAMMA-GLUTAMYLTRANSFERASE"/>
    <property type="match status" value="1"/>
</dbReference>
<dbReference type="GO" id="GO:0046872">
    <property type="term" value="F:metal ion binding"/>
    <property type="evidence" value="ECO:0007669"/>
    <property type="project" value="UniProtKB-KW"/>
</dbReference>
<dbReference type="FunFam" id="2.60.40.10:FF:000171">
    <property type="entry name" value="protein-glutamine gamma-glutamyltransferase 6"/>
    <property type="match status" value="1"/>
</dbReference>
<dbReference type="Pfam" id="PF01841">
    <property type="entry name" value="Transglut_core"/>
    <property type="match status" value="1"/>
</dbReference>
<evidence type="ECO:0000256" key="1">
    <source>
        <dbReference type="ARBA" id="ARBA00001913"/>
    </source>
</evidence>
<evidence type="ECO:0000256" key="5">
    <source>
        <dbReference type="ARBA" id="ARBA00022837"/>
    </source>
</evidence>
<evidence type="ECO:0000256" key="10">
    <source>
        <dbReference type="SAM" id="MobiDB-lite"/>
    </source>
</evidence>
<dbReference type="InterPro" id="IPR036238">
    <property type="entry name" value="Transglutaminase_C_sf"/>
</dbReference>
<dbReference type="Proteomes" id="UP000314986">
    <property type="component" value="Unassembled WGS sequence"/>
</dbReference>
<dbReference type="SUPFAM" id="SSF49309">
    <property type="entry name" value="Transglutaminase, two C-terminal domains"/>
    <property type="match status" value="2"/>
</dbReference>
<keyword evidence="4" id="KW-0479">Metal-binding</keyword>
<reference evidence="13" key="1">
    <citation type="journal article" date="2006" name="Science">
        <title>Ancient noncoding elements conserved in the human genome.</title>
        <authorList>
            <person name="Venkatesh B."/>
            <person name="Kirkness E.F."/>
            <person name="Loh Y.H."/>
            <person name="Halpern A.L."/>
            <person name="Lee A.P."/>
            <person name="Johnson J."/>
            <person name="Dandona N."/>
            <person name="Viswanathan L.D."/>
            <person name="Tay A."/>
            <person name="Venter J.C."/>
            <person name="Strausberg R.L."/>
            <person name="Brenner S."/>
        </authorList>
    </citation>
    <scope>NUCLEOTIDE SEQUENCE [LARGE SCALE GENOMIC DNA]</scope>
</reference>
<dbReference type="SUPFAM" id="SSF54001">
    <property type="entry name" value="Cysteine proteinases"/>
    <property type="match status" value="1"/>
</dbReference>
<dbReference type="GeneTree" id="ENSGT01050000244939"/>
<keyword evidence="3" id="KW-0808">Transferase</keyword>
<evidence type="ECO:0000256" key="9">
    <source>
        <dbReference type="PIRSR" id="PIRSR000459-1"/>
    </source>
</evidence>
<dbReference type="GO" id="GO:0003810">
    <property type="term" value="F:protein-glutamine gamma-glutamyltransferase activity"/>
    <property type="evidence" value="ECO:0007669"/>
    <property type="project" value="UniProtKB-EC"/>
</dbReference>
<gene>
    <name evidence="12" type="primary">LOC103184569</name>
</gene>
<dbReference type="PIRSF" id="PIRSF000459">
    <property type="entry name" value="TGM_EBP42"/>
    <property type="match status" value="1"/>
</dbReference>
<keyword evidence="13" id="KW-1185">Reference proteome</keyword>
<dbReference type="InParanoid" id="A0A4W3IKE2"/>
<evidence type="ECO:0000256" key="3">
    <source>
        <dbReference type="ARBA" id="ARBA00022679"/>
    </source>
</evidence>
<evidence type="ECO:0000259" key="11">
    <source>
        <dbReference type="SMART" id="SM00460"/>
    </source>
</evidence>
<dbReference type="InterPro" id="IPR002931">
    <property type="entry name" value="Transglutaminase-like"/>
</dbReference>
<organism evidence="12 13">
    <name type="scientific">Callorhinchus milii</name>
    <name type="common">Ghost shark</name>
    <dbReference type="NCBI Taxonomy" id="7868"/>
    <lineage>
        <taxon>Eukaryota</taxon>
        <taxon>Metazoa</taxon>
        <taxon>Chordata</taxon>
        <taxon>Craniata</taxon>
        <taxon>Vertebrata</taxon>
        <taxon>Chondrichthyes</taxon>
        <taxon>Holocephali</taxon>
        <taxon>Chimaeriformes</taxon>
        <taxon>Callorhinchidae</taxon>
        <taxon>Callorhinchus</taxon>
    </lineage>
</organism>
<dbReference type="KEGG" id="cmk:103184569"/>
<feature type="active site" evidence="9">
    <location>
        <position position="324"/>
    </location>
</feature>
<dbReference type="SUPFAM" id="SSF81296">
    <property type="entry name" value="E set domains"/>
    <property type="match status" value="1"/>
</dbReference>
<evidence type="ECO:0000256" key="4">
    <source>
        <dbReference type="ARBA" id="ARBA00022723"/>
    </source>
</evidence>
<name>A0A4W3IKE2_CALMI</name>
<comment type="cofactor">
    <cofactor evidence="1">
        <name>Ca(2+)</name>
        <dbReference type="ChEBI" id="CHEBI:29108"/>
    </cofactor>
</comment>
<dbReference type="PROSITE" id="PS00547">
    <property type="entry name" value="TRANSGLUTAMINASES"/>
    <property type="match status" value="1"/>
</dbReference>
<keyword evidence="5" id="KW-0106">Calcium</keyword>
<keyword evidence="6" id="KW-0012">Acyltransferase</keyword>
<dbReference type="FunFam" id="3.90.260.10:FF:000001">
    <property type="entry name" value="Protein-glutamine gamma-glutamyltransferase 2"/>
    <property type="match status" value="1"/>
</dbReference>
<dbReference type="EC" id="2.3.2.13" evidence="7"/>
<dbReference type="SMART" id="SM00460">
    <property type="entry name" value="TGc"/>
    <property type="match status" value="1"/>
</dbReference>
<evidence type="ECO:0000313" key="13">
    <source>
        <dbReference type="Proteomes" id="UP000314986"/>
    </source>
</evidence>
<accession>A0A4W3IKE2</accession>
<evidence type="ECO:0000256" key="6">
    <source>
        <dbReference type="ARBA" id="ARBA00023315"/>
    </source>
</evidence>
<reference evidence="13" key="3">
    <citation type="journal article" date="2014" name="Nature">
        <title>Elephant shark genome provides unique insights into gnathostome evolution.</title>
        <authorList>
            <consortium name="International Elephant Shark Genome Sequencing Consortium"/>
            <person name="Venkatesh B."/>
            <person name="Lee A.P."/>
            <person name="Ravi V."/>
            <person name="Maurya A.K."/>
            <person name="Lian M.M."/>
            <person name="Swann J.B."/>
            <person name="Ohta Y."/>
            <person name="Flajnik M.F."/>
            <person name="Sutoh Y."/>
            <person name="Kasahara M."/>
            <person name="Hoon S."/>
            <person name="Gangu V."/>
            <person name="Roy S.W."/>
            <person name="Irimia M."/>
            <person name="Korzh V."/>
            <person name="Kondrychyn I."/>
            <person name="Lim Z.W."/>
            <person name="Tay B.H."/>
            <person name="Tohari S."/>
            <person name="Kong K.W."/>
            <person name="Ho S."/>
            <person name="Lorente-Galdos B."/>
            <person name="Quilez J."/>
            <person name="Marques-Bonet T."/>
            <person name="Raney B.J."/>
            <person name="Ingham P.W."/>
            <person name="Tay A."/>
            <person name="Hillier L.W."/>
            <person name="Minx P."/>
            <person name="Boehm T."/>
            <person name="Wilson R.K."/>
            <person name="Brenner S."/>
            <person name="Warren W.C."/>
        </authorList>
    </citation>
    <scope>NUCLEOTIDE SEQUENCE [LARGE SCALE GENOMIC DNA]</scope>
</reference>
<dbReference type="InterPro" id="IPR038765">
    <property type="entry name" value="Papain-like_cys_pep_sf"/>
</dbReference>
<comment type="catalytic activity">
    <reaction evidence="8">
        <text>L-glutaminyl-[protein] + L-lysyl-[protein] = [protein]-L-lysyl-N(6)-5-L-glutamyl-[protein] + NH4(+)</text>
        <dbReference type="Rhea" id="RHEA:54816"/>
        <dbReference type="Rhea" id="RHEA-COMP:9752"/>
        <dbReference type="Rhea" id="RHEA-COMP:10207"/>
        <dbReference type="Rhea" id="RHEA-COMP:14005"/>
        <dbReference type="ChEBI" id="CHEBI:28938"/>
        <dbReference type="ChEBI" id="CHEBI:29969"/>
        <dbReference type="ChEBI" id="CHEBI:30011"/>
        <dbReference type="ChEBI" id="CHEBI:138370"/>
        <dbReference type="EC" id="2.3.2.13"/>
    </reaction>
</comment>
<proteinExistence type="inferred from homology"/>
<dbReference type="InterPro" id="IPR023608">
    <property type="entry name" value="Transglutaminase_animal"/>
</dbReference>
<reference evidence="12" key="4">
    <citation type="submission" date="2025-08" db="UniProtKB">
        <authorList>
            <consortium name="Ensembl"/>
        </authorList>
    </citation>
    <scope>IDENTIFICATION</scope>
</reference>
<dbReference type="InterPro" id="IPR014756">
    <property type="entry name" value="Ig_E-set"/>
</dbReference>
<feature type="active site" evidence="9">
    <location>
        <position position="383"/>
    </location>
</feature>
<dbReference type="InterPro" id="IPR008958">
    <property type="entry name" value="Transglutaminase_C"/>
</dbReference>
<dbReference type="Ensembl" id="ENSCMIT00000029968.1">
    <property type="protein sequence ID" value="ENSCMIP00000029502.1"/>
    <property type="gene ID" value="ENSCMIG00000012757.1"/>
</dbReference>
<dbReference type="FunCoup" id="A0A4W3IKE2">
    <property type="interactions" value="421"/>
</dbReference>
<dbReference type="InterPro" id="IPR013783">
    <property type="entry name" value="Ig-like_fold"/>
</dbReference>
<dbReference type="Pfam" id="PF00927">
    <property type="entry name" value="Transglut_C"/>
    <property type="match status" value="2"/>
</dbReference>
<feature type="region of interest" description="Disordered" evidence="10">
    <location>
        <begin position="1"/>
        <end position="34"/>
    </location>
</feature>
<evidence type="ECO:0000256" key="2">
    <source>
        <dbReference type="ARBA" id="ARBA00005968"/>
    </source>
</evidence>
<dbReference type="InterPro" id="IPR050779">
    <property type="entry name" value="Transglutaminase"/>
</dbReference>
<feature type="active site" evidence="9">
    <location>
        <position position="406"/>
    </location>
</feature>
<dbReference type="AlphaFoldDB" id="A0A4W3IKE2"/>
<reference evidence="13" key="2">
    <citation type="journal article" date="2007" name="PLoS Biol.">
        <title>Survey sequencing and comparative analysis of the elephant shark (Callorhinchus milii) genome.</title>
        <authorList>
            <person name="Venkatesh B."/>
            <person name="Kirkness E.F."/>
            <person name="Loh Y.H."/>
            <person name="Halpern A.L."/>
            <person name="Lee A.P."/>
            <person name="Johnson J."/>
            <person name="Dandona N."/>
            <person name="Viswanathan L.D."/>
            <person name="Tay A."/>
            <person name="Venter J.C."/>
            <person name="Strausberg R.L."/>
            <person name="Brenner S."/>
        </authorList>
    </citation>
    <scope>NUCLEOTIDE SEQUENCE [LARGE SCALE GENOMIC DNA]</scope>
</reference>
<dbReference type="GO" id="GO:0072378">
    <property type="term" value="P:blood coagulation, fibrin clot formation"/>
    <property type="evidence" value="ECO:0007669"/>
    <property type="project" value="TreeGrafter"/>
</dbReference>
<comment type="similarity">
    <text evidence="2">Belongs to the transglutaminase superfamily. Transglutaminase family.</text>
</comment>
<evidence type="ECO:0000313" key="12">
    <source>
        <dbReference type="Ensembl" id="ENSCMIP00000029502.1"/>
    </source>
</evidence>
<protein>
    <recommendedName>
        <fullName evidence="7">protein-glutamine gamma-glutamyltransferase</fullName>
        <ecNumber evidence="7">2.3.2.13</ecNumber>
    </recommendedName>
</protein>
<dbReference type="Gene3D" id="2.60.40.10">
    <property type="entry name" value="Immunoglobulins"/>
    <property type="match status" value="3"/>
</dbReference>
<evidence type="ECO:0000256" key="8">
    <source>
        <dbReference type="ARBA" id="ARBA00051843"/>
    </source>
</evidence>
<dbReference type="GeneID" id="103184569"/>
<dbReference type="OMA" id="FREVPRN"/>
<feature type="compositionally biased region" description="Polar residues" evidence="10">
    <location>
        <begin position="7"/>
        <end position="32"/>
    </location>
</feature>
<dbReference type="OrthoDB" id="437511at2759"/>
<feature type="domain" description="Transglutaminase-like" evidence="11">
    <location>
        <begin position="316"/>
        <end position="409"/>
    </location>
</feature>
<dbReference type="InterPro" id="IPR013808">
    <property type="entry name" value="Transglutaminase_AS"/>
</dbReference>
<sequence length="734" mass="82932">MSEPSGADSNTRPSTSHVGRRITPSNISNGEENSMPDFEFFGAVPRSPPNLTDFLTVWSVDVLPGTDDINKKQHRTNLYESDNLIVRRGQSFEIRISFNRPYVQGKDKFWVEFLIGRYPNITKGTYIPIYLEEQLEQGKWGAKIMTTWQNTLSLSIMSPAYCPVGRFRMYVAIMTPYGIRRTARDSDTDLYILFNPWCSDDAVYMDTEAEKEEYILNDIGHLYYGEASEVVSRAWIFGQFESGVLDSCLYALDRARMPLQARGCPIKVCRVASAVINSLDEDGILVGSWTGAYGDGVAPTAWNSSVDILLQYFRTRQPVRYGQCWVFAAVFNTVLRCLGIPSRVITNYSSAHDNDGDLVTDVILDENGKKDLEFTKDSIWNYHCWNECWMSRADLPPGYGGWQAVDATPQETSGGMFRCGPASVLAIKHGQVFFPFDAPYIYAEVNSDVIYWTRHKDGTLTKADVKTDQVGKLILTQKIGTELEENITEQYKFPEGSSNDKRAQESAIQYGVKKEKKVIAKPMDVSLRVQVEEKILIGTGFVISLEFKNNSDEKRTVTVQLSGSVDFYTGVPNSNFIDQTLKVFVEPHQVQQAQVKIKPKDYVNRLVEQSTLSFLITGRVKENEQILVAKKIIALQIPMLRMKVEGPTQFGREVNLVTEFTNPLKQNLENVVLRLEGLGLLKPKIKFFSIILQNGTLTTSDVFVPWKHGPRKLVASLDCNLLRQVVGELWLTII</sequence>